<dbReference type="PANTHER" id="PTHR43003:SF5">
    <property type="entry name" value="DNA-3-METHYLADENINE GLYCOSYLASE"/>
    <property type="match status" value="1"/>
</dbReference>
<dbReference type="GO" id="GO:0043916">
    <property type="term" value="F:DNA-7-methylguanine glycosylase activity"/>
    <property type="evidence" value="ECO:0007669"/>
    <property type="project" value="TreeGrafter"/>
</dbReference>
<name>A0AAU7ASN8_9ACTN</name>
<sequence length="218" mass="22732">MRIVEHPALVHLSAADPVLGRLIASMDDAALAVVVDPARGGRYPPVPPYAALTRIIIGQQVSVAAARSMTARLTERFGGALPAPAQVLADDLDELRTSCGLSRGKARFLAGLAEEVAAGRLDLDGLGALDDATVMSALVAVTGIGPWTAQVFLMGQLERPDVLAPGDVGIRRAAGIAYGLPVPPTAAELVAMAEPWRPHRSTACRLLWKSLDVSPLPA</sequence>
<protein>
    <recommendedName>
        <fullName evidence="3">DNA-3-methyladenine glycosylase II</fullName>
        <ecNumber evidence="3">3.2.2.21</ecNumber>
    </recommendedName>
</protein>
<evidence type="ECO:0000256" key="4">
    <source>
        <dbReference type="ARBA" id="ARBA00022763"/>
    </source>
</evidence>
<dbReference type="GO" id="GO:0006285">
    <property type="term" value="P:base-excision repair, AP site formation"/>
    <property type="evidence" value="ECO:0007669"/>
    <property type="project" value="TreeGrafter"/>
</dbReference>
<dbReference type="EC" id="3.2.2.21" evidence="3"/>
<keyword evidence="4" id="KW-0227">DNA damage</keyword>
<evidence type="ECO:0000256" key="2">
    <source>
        <dbReference type="ARBA" id="ARBA00010817"/>
    </source>
</evidence>
<comment type="similarity">
    <text evidence="2">Belongs to the alkylbase DNA glycosidase AlkA family.</text>
</comment>
<organism evidence="7">
    <name type="scientific">Paraconexibacter sp. AEG42_29</name>
    <dbReference type="NCBI Taxonomy" id="2997339"/>
    <lineage>
        <taxon>Bacteria</taxon>
        <taxon>Bacillati</taxon>
        <taxon>Actinomycetota</taxon>
        <taxon>Thermoleophilia</taxon>
        <taxon>Solirubrobacterales</taxon>
        <taxon>Paraconexibacteraceae</taxon>
        <taxon>Paraconexibacter</taxon>
    </lineage>
</organism>
<dbReference type="GO" id="GO:0006307">
    <property type="term" value="P:DNA alkylation repair"/>
    <property type="evidence" value="ECO:0007669"/>
    <property type="project" value="TreeGrafter"/>
</dbReference>
<dbReference type="GO" id="GO:0032993">
    <property type="term" value="C:protein-DNA complex"/>
    <property type="evidence" value="ECO:0007669"/>
    <property type="project" value="TreeGrafter"/>
</dbReference>
<dbReference type="InterPro" id="IPR011257">
    <property type="entry name" value="DNA_glycosylase"/>
</dbReference>
<evidence type="ECO:0000256" key="1">
    <source>
        <dbReference type="ARBA" id="ARBA00000086"/>
    </source>
</evidence>
<comment type="catalytic activity">
    <reaction evidence="1">
        <text>Hydrolysis of alkylated DNA, releasing 3-methyladenine, 3-methylguanine, 7-methylguanine and 7-methyladenine.</text>
        <dbReference type="EC" id="3.2.2.21"/>
    </reaction>
</comment>
<keyword evidence="5" id="KW-0234">DNA repair</keyword>
<dbReference type="CDD" id="cd00056">
    <property type="entry name" value="ENDO3c"/>
    <property type="match status" value="1"/>
</dbReference>
<feature type="domain" description="HhH-GPD" evidence="6">
    <location>
        <begin position="57"/>
        <end position="212"/>
    </location>
</feature>
<dbReference type="Pfam" id="PF00730">
    <property type="entry name" value="HhH-GPD"/>
    <property type="match status" value="1"/>
</dbReference>
<dbReference type="Gene3D" id="1.10.340.30">
    <property type="entry name" value="Hypothetical protein, domain 2"/>
    <property type="match status" value="1"/>
</dbReference>
<dbReference type="GO" id="GO:0005737">
    <property type="term" value="C:cytoplasm"/>
    <property type="evidence" value="ECO:0007669"/>
    <property type="project" value="TreeGrafter"/>
</dbReference>
<dbReference type="EMBL" id="CP114014">
    <property type="protein sequence ID" value="XAY04624.1"/>
    <property type="molecule type" value="Genomic_DNA"/>
</dbReference>
<proteinExistence type="inferred from homology"/>
<dbReference type="InterPro" id="IPR051912">
    <property type="entry name" value="Alkylbase_DNA_Glycosylase/TA"/>
</dbReference>
<dbReference type="Gene3D" id="1.10.1670.40">
    <property type="match status" value="1"/>
</dbReference>
<dbReference type="SUPFAM" id="SSF48150">
    <property type="entry name" value="DNA-glycosylase"/>
    <property type="match status" value="1"/>
</dbReference>
<evidence type="ECO:0000256" key="3">
    <source>
        <dbReference type="ARBA" id="ARBA00012000"/>
    </source>
</evidence>
<dbReference type="KEGG" id="parq:DSM112329_01459"/>
<dbReference type="GO" id="GO:0008725">
    <property type="term" value="F:DNA-3-methyladenine glycosylase activity"/>
    <property type="evidence" value="ECO:0007669"/>
    <property type="project" value="TreeGrafter"/>
</dbReference>
<reference evidence="7" key="1">
    <citation type="submission" date="2022-12" db="EMBL/GenBank/DDBJ databases">
        <title>Paraconexibacter alkalitolerans sp. nov. and Baekduia alba sp. nov., isolated from soil and emended description of the genera Paraconexibacter (Chun et al., 2020) and Baekduia (An et al., 2020).</title>
        <authorList>
            <person name="Vieira S."/>
            <person name="Huber K.J."/>
            <person name="Geppert A."/>
            <person name="Wolf J."/>
            <person name="Neumann-Schaal M."/>
            <person name="Muesken M."/>
            <person name="Overmann J."/>
        </authorList>
    </citation>
    <scope>NUCLEOTIDE SEQUENCE</scope>
    <source>
        <strain evidence="7">AEG42_29</strain>
    </source>
</reference>
<gene>
    <name evidence="7" type="ORF">DSM112329_01459</name>
</gene>
<dbReference type="SMART" id="SM00478">
    <property type="entry name" value="ENDO3c"/>
    <property type="match status" value="1"/>
</dbReference>
<dbReference type="PANTHER" id="PTHR43003">
    <property type="entry name" value="DNA-3-METHYLADENINE GLYCOSYLASE"/>
    <property type="match status" value="1"/>
</dbReference>
<evidence type="ECO:0000256" key="5">
    <source>
        <dbReference type="ARBA" id="ARBA00023204"/>
    </source>
</evidence>
<dbReference type="InterPro" id="IPR003265">
    <property type="entry name" value="HhH-GPD_domain"/>
</dbReference>
<evidence type="ECO:0000313" key="7">
    <source>
        <dbReference type="EMBL" id="XAY04624.1"/>
    </source>
</evidence>
<evidence type="ECO:0000259" key="6">
    <source>
        <dbReference type="SMART" id="SM00478"/>
    </source>
</evidence>
<dbReference type="FunFam" id="1.10.340.30:FF:000004">
    <property type="entry name" value="DNA-3-methyladenine glycosylase II"/>
    <property type="match status" value="1"/>
</dbReference>
<dbReference type="AlphaFoldDB" id="A0AAU7ASN8"/>
<accession>A0AAU7ASN8</accession>
<dbReference type="GO" id="GO:0032131">
    <property type="term" value="F:alkylated DNA binding"/>
    <property type="evidence" value="ECO:0007669"/>
    <property type="project" value="TreeGrafter"/>
</dbReference>